<evidence type="ECO:0000256" key="1">
    <source>
        <dbReference type="SAM" id="Phobius"/>
    </source>
</evidence>
<protein>
    <submittedName>
        <fullName evidence="2">Uncharacterized protein</fullName>
    </submittedName>
</protein>
<sequence length="276" mass="30989">VANCIRSLRTLATQDWEAFFEDVSRVEGMLRGDPANIYTGMDFDTRDRYRQVVEELARMTDGDEEEVAREAVRLAEEAQQNDQGSSRITHVGFYLVHRGRAQLEDRLGHRPSWGVRVHRWLFDHPTPVYLSGVTLLTLVALLSLVGYAQAAGGTLVQLIGVALLSLLPASAAAVNLVNLLITRIVSPHVLPKLDFREGIPAEYRTMVVIPALLSHEGDIQFLLQQLELHYLGNVDPHLYFALLTDFADAPQEHMPEDDALVEQAKRGVQDLNRKYN</sequence>
<keyword evidence="1" id="KW-0472">Membrane</keyword>
<reference evidence="2" key="1">
    <citation type="journal article" date="2014" name="Front. Microbiol.">
        <title>High frequency of phylogenetically diverse reductive dehalogenase-homologous genes in deep subseafloor sedimentary metagenomes.</title>
        <authorList>
            <person name="Kawai M."/>
            <person name="Futagami T."/>
            <person name="Toyoda A."/>
            <person name="Takaki Y."/>
            <person name="Nishi S."/>
            <person name="Hori S."/>
            <person name="Arai W."/>
            <person name="Tsubouchi T."/>
            <person name="Morono Y."/>
            <person name="Uchiyama I."/>
            <person name="Ito T."/>
            <person name="Fujiyama A."/>
            <person name="Inagaki F."/>
            <person name="Takami H."/>
        </authorList>
    </citation>
    <scope>NUCLEOTIDE SEQUENCE</scope>
    <source>
        <strain evidence="2">Expedition CK06-06</strain>
    </source>
</reference>
<name>X1H3B5_9ZZZZ</name>
<feature type="non-terminal residue" evidence="2">
    <location>
        <position position="276"/>
    </location>
</feature>
<feature type="transmembrane region" description="Helical" evidence="1">
    <location>
        <begin position="155"/>
        <end position="181"/>
    </location>
</feature>
<feature type="non-terminal residue" evidence="2">
    <location>
        <position position="1"/>
    </location>
</feature>
<keyword evidence="1" id="KW-1133">Transmembrane helix</keyword>
<keyword evidence="1" id="KW-0812">Transmembrane</keyword>
<dbReference type="EMBL" id="BARU01024298">
    <property type="protein sequence ID" value="GAH48349.1"/>
    <property type="molecule type" value="Genomic_DNA"/>
</dbReference>
<proteinExistence type="predicted"/>
<gene>
    <name evidence="2" type="ORF">S03H2_39323</name>
</gene>
<accession>X1H3B5</accession>
<dbReference type="AlphaFoldDB" id="X1H3B5"/>
<organism evidence="2">
    <name type="scientific">marine sediment metagenome</name>
    <dbReference type="NCBI Taxonomy" id="412755"/>
    <lineage>
        <taxon>unclassified sequences</taxon>
        <taxon>metagenomes</taxon>
        <taxon>ecological metagenomes</taxon>
    </lineage>
</organism>
<evidence type="ECO:0000313" key="2">
    <source>
        <dbReference type="EMBL" id="GAH48349.1"/>
    </source>
</evidence>
<comment type="caution">
    <text evidence="2">The sequence shown here is derived from an EMBL/GenBank/DDBJ whole genome shotgun (WGS) entry which is preliminary data.</text>
</comment>
<feature type="transmembrane region" description="Helical" evidence="1">
    <location>
        <begin position="128"/>
        <end position="149"/>
    </location>
</feature>